<proteinExistence type="predicted"/>
<gene>
    <name evidence="4" type="ORF">NYM_LOCUS13658</name>
</gene>
<dbReference type="Gramene" id="NC2G0191950.1">
    <property type="protein sequence ID" value="NC2G0191950.1:cds"/>
    <property type="gene ID" value="NC2G0191950"/>
</dbReference>
<sequence length="200" mass="22661">MKFNAFSIPSKPSAEIRRPSTFCDEPAEIAEGLQYVTEFDGSAPLVEPKSITIPRQENTWRPERRMKDINLAGVQFDTKVEKDLKTDTGYGLNLRNRVNDSKQQEETTSIARKSVIESLWDQKYKEDVVNLPDEDGPEKYKDVPVESFALAVLSSYGWSKGKGIGRNATEDVPIYKHPRRIGGFGVTVDLENQRQMRHGV</sequence>
<dbReference type="OMA" id="PYECPRR"/>
<feature type="domain" description="G-patch" evidence="3">
    <location>
        <begin position="145"/>
        <end position="200"/>
    </location>
</feature>
<accession>A0A5K1AM84</accession>
<keyword evidence="2" id="KW-0539">Nucleus</keyword>
<protein>
    <recommendedName>
        <fullName evidence="3">G-patch domain-containing protein</fullName>
    </recommendedName>
</protein>
<dbReference type="PROSITE" id="PS50174">
    <property type="entry name" value="G_PATCH"/>
    <property type="match status" value="1"/>
</dbReference>
<dbReference type="GO" id="GO:0000398">
    <property type="term" value="P:mRNA splicing, via spliceosome"/>
    <property type="evidence" value="ECO:0007669"/>
    <property type="project" value="InterPro"/>
</dbReference>
<evidence type="ECO:0000259" key="3">
    <source>
        <dbReference type="PROSITE" id="PS50174"/>
    </source>
</evidence>
<evidence type="ECO:0000313" key="4">
    <source>
        <dbReference type="EMBL" id="VVW03311.1"/>
    </source>
</evidence>
<dbReference type="InterPro" id="IPR000467">
    <property type="entry name" value="G_patch_dom"/>
</dbReference>
<organism evidence="4">
    <name type="scientific">Nymphaea colorata</name>
    <name type="common">pocket water lily</name>
    <dbReference type="NCBI Taxonomy" id="210225"/>
    <lineage>
        <taxon>Eukaryota</taxon>
        <taxon>Viridiplantae</taxon>
        <taxon>Streptophyta</taxon>
        <taxon>Embryophyta</taxon>
        <taxon>Tracheophyta</taxon>
        <taxon>Spermatophyta</taxon>
        <taxon>Magnoliopsida</taxon>
        <taxon>Nymphaeales</taxon>
        <taxon>Nymphaeaceae</taxon>
        <taxon>Nymphaea</taxon>
    </lineage>
</organism>
<dbReference type="GO" id="GO:0003676">
    <property type="term" value="F:nucleic acid binding"/>
    <property type="evidence" value="ECO:0007669"/>
    <property type="project" value="InterPro"/>
</dbReference>
<dbReference type="PANTHER" id="PTHR15818:SF2">
    <property type="entry name" value="G-PATCH DOMAIN AND KOW MOTIFS-CONTAINING PROTEIN"/>
    <property type="match status" value="1"/>
</dbReference>
<dbReference type="OrthoDB" id="5577072at2759"/>
<dbReference type="Pfam" id="PF12656">
    <property type="entry name" value="G-patch_2"/>
    <property type="match status" value="1"/>
</dbReference>
<dbReference type="InterPro" id="IPR026822">
    <property type="entry name" value="Spp2/MOS2_G-patch"/>
</dbReference>
<dbReference type="GO" id="GO:0005681">
    <property type="term" value="C:spliceosomal complex"/>
    <property type="evidence" value="ECO:0007669"/>
    <property type="project" value="TreeGrafter"/>
</dbReference>
<evidence type="ECO:0000256" key="1">
    <source>
        <dbReference type="ARBA" id="ARBA00004123"/>
    </source>
</evidence>
<reference evidence="4" key="1">
    <citation type="submission" date="2019-09" db="EMBL/GenBank/DDBJ databases">
        <authorList>
            <person name="Zhang L."/>
        </authorList>
    </citation>
    <scope>NUCLEOTIDE SEQUENCE</scope>
</reference>
<evidence type="ECO:0000256" key="2">
    <source>
        <dbReference type="ARBA" id="ARBA00023242"/>
    </source>
</evidence>
<dbReference type="PANTHER" id="PTHR15818">
    <property type="entry name" value="G PATCH AND KOW-CONTAINING"/>
    <property type="match status" value="1"/>
</dbReference>
<dbReference type="EMBL" id="LR721780">
    <property type="protein sequence ID" value="VVW03311.1"/>
    <property type="molecule type" value="Genomic_DNA"/>
</dbReference>
<name>A0A5K1AM84_9MAGN</name>
<dbReference type="AlphaFoldDB" id="A0A5K1AM84"/>
<dbReference type="InterPro" id="IPR045166">
    <property type="entry name" value="Spp2-like"/>
</dbReference>
<comment type="subcellular location">
    <subcellularLocation>
        <location evidence="1">Nucleus</location>
    </subcellularLocation>
</comment>